<gene>
    <name evidence="1" type="ORF">jhhlp_000812</name>
</gene>
<keyword evidence="2" id="KW-1185">Reference proteome</keyword>
<comment type="caution">
    <text evidence="1">The sequence shown here is derived from an EMBL/GenBank/DDBJ whole genome shotgun (WGS) entry which is preliminary data.</text>
</comment>
<proteinExistence type="predicted"/>
<dbReference type="OrthoDB" id="5088977at2759"/>
<name>A0A2N3NJK6_9PEZI</name>
<dbReference type="VEuPathDB" id="FungiDB:jhhlp_000812"/>
<sequence length="145" mass="15343">MASIVYTPSDVIGCYVLMAAVKLVLDVGLQGIPGVDAANAAVQLIFHAYPPGEDPVGDFEWWLSPCGGSDPVPDDINQVFDILNPVADGVSSFRMPQNIRKGSGKIAVHSEGGAGTSLKHHYVIASVEFGSIQTTVAMQCEKHFS</sequence>
<dbReference type="STRING" id="41688.A0A2N3NJK6"/>
<organism evidence="1 2">
    <name type="scientific">Lomentospora prolificans</name>
    <dbReference type="NCBI Taxonomy" id="41688"/>
    <lineage>
        <taxon>Eukaryota</taxon>
        <taxon>Fungi</taxon>
        <taxon>Dikarya</taxon>
        <taxon>Ascomycota</taxon>
        <taxon>Pezizomycotina</taxon>
        <taxon>Sordariomycetes</taxon>
        <taxon>Hypocreomycetidae</taxon>
        <taxon>Microascales</taxon>
        <taxon>Microascaceae</taxon>
        <taxon>Lomentospora</taxon>
    </lineage>
</organism>
<dbReference type="AlphaFoldDB" id="A0A2N3NJK6"/>
<reference evidence="1 2" key="1">
    <citation type="journal article" date="2017" name="G3 (Bethesda)">
        <title>First Draft Genome Sequence of the Pathogenic Fungus Lomentospora prolificans (Formerly Scedosporium prolificans).</title>
        <authorList>
            <person name="Luo R."/>
            <person name="Zimin A."/>
            <person name="Workman R."/>
            <person name="Fan Y."/>
            <person name="Pertea G."/>
            <person name="Grossman N."/>
            <person name="Wear M.P."/>
            <person name="Jia B."/>
            <person name="Miller H."/>
            <person name="Casadevall A."/>
            <person name="Timp W."/>
            <person name="Zhang S.X."/>
            <person name="Salzberg S.L."/>
        </authorList>
    </citation>
    <scope>NUCLEOTIDE SEQUENCE [LARGE SCALE GENOMIC DNA]</scope>
    <source>
        <strain evidence="1 2">JHH-5317</strain>
    </source>
</reference>
<dbReference type="EMBL" id="NLAX01000003">
    <property type="protein sequence ID" value="PKS12604.1"/>
    <property type="molecule type" value="Genomic_DNA"/>
</dbReference>
<dbReference type="Proteomes" id="UP000233524">
    <property type="component" value="Unassembled WGS sequence"/>
</dbReference>
<evidence type="ECO:0000313" key="1">
    <source>
        <dbReference type="EMBL" id="PKS12604.1"/>
    </source>
</evidence>
<protein>
    <submittedName>
        <fullName evidence="1">Uncharacterized protein</fullName>
    </submittedName>
</protein>
<accession>A0A2N3NJK6</accession>
<evidence type="ECO:0000313" key="2">
    <source>
        <dbReference type="Proteomes" id="UP000233524"/>
    </source>
</evidence>
<dbReference type="InParanoid" id="A0A2N3NJK6"/>